<feature type="non-terminal residue" evidence="2">
    <location>
        <position position="535"/>
    </location>
</feature>
<gene>
    <name evidence="2" type="ORF">BGZ96_010885</name>
</gene>
<proteinExistence type="predicted"/>
<name>A0ABQ7JTT4_9FUNG</name>
<dbReference type="EMBL" id="JAAAIM010000733">
    <property type="protein sequence ID" value="KAG0284780.1"/>
    <property type="molecule type" value="Genomic_DNA"/>
</dbReference>
<protein>
    <recommendedName>
        <fullName evidence="4">HNH nuclease domain-containing protein</fullName>
    </recommendedName>
</protein>
<keyword evidence="3" id="KW-1185">Reference proteome</keyword>
<sequence>MVPTPTTTLSSAEWTGILFDCILFELSGRFLGDNNECDIKDISNALLLAWHIHKYIRHLFTCPFDNHIGKKDFNSIGIEQYINTTRRYTFSIFPHQPSISTRQVPYSVAGTNKQGLSVKDFLPLPSLSSPEIQTFFDRYATLVPSQYHDDFATLILMLRTTWWKHGGSGGLTSSLPNGAEGVTKFSKKHNDNKRPTNTYFPPGELERLRFVARELKVEIEIQQNQEEIARLNVIKTRQERLEAARLQASRLTAKRVEASEQLKAVALVADKLELQGLELKRLKAERLEAERIKARRLEAERLKAERLEAERLKAERLEAERLKAERLEVERLKAVRIEAERREAERLEAKRLEAERLKAERVFTSPFVPPSPSDKVTTPTTTLSSAEWTGILLDCVLFELSGKIPNNNNEYDIEDISNALLLAWHIHKHKPHLFTCPFDNHISIKDLDLIGIEQYINTTRRYTFSIFPHQPSIIIRQVPYLVTGTNKQGVSVKNFLPLPSLSSPEIQTFFDRYATLVPSQYHDDFATLILMLRTT</sequence>
<keyword evidence="1" id="KW-0175">Coiled coil</keyword>
<reference evidence="2 3" key="1">
    <citation type="journal article" date="2020" name="Fungal Divers.">
        <title>Resolving the Mortierellaceae phylogeny through synthesis of multi-gene phylogenetics and phylogenomics.</title>
        <authorList>
            <person name="Vandepol N."/>
            <person name="Liber J."/>
            <person name="Desiro A."/>
            <person name="Na H."/>
            <person name="Kennedy M."/>
            <person name="Barry K."/>
            <person name="Grigoriev I.V."/>
            <person name="Miller A.N."/>
            <person name="O'Donnell K."/>
            <person name="Stajich J.E."/>
            <person name="Bonito G."/>
        </authorList>
    </citation>
    <scope>NUCLEOTIDE SEQUENCE [LARGE SCALE GENOMIC DNA]</scope>
    <source>
        <strain evidence="2 3">AD045</strain>
    </source>
</reference>
<evidence type="ECO:0000313" key="3">
    <source>
        <dbReference type="Proteomes" id="UP001194696"/>
    </source>
</evidence>
<evidence type="ECO:0000256" key="1">
    <source>
        <dbReference type="SAM" id="Coils"/>
    </source>
</evidence>
<organism evidence="2 3">
    <name type="scientific">Linnemannia gamsii</name>
    <dbReference type="NCBI Taxonomy" id="64522"/>
    <lineage>
        <taxon>Eukaryota</taxon>
        <taxon>Fungi</taxon>
        <taxon>Fungi incertae sedis</taxon>
        <taxon>Mucoromycota</taxon>
        <taxon>Mortierellomycotina</taxon>
        <taxon>Mortierellomycetes</taxon>
        <taxon>Mortierellales</taxon>
        <taxon>Mortierellaceae</taxon>
        <taxon>Linnemannia</taxon>
    </lineage>
</organism>
<feature type="coiled-coil region" evidence="1">
    <location>
        <begin position="205"/>
        <end position="362"/>
    </location>
</feature>
<evidence type="ECO:0000313" key="2">
    <source>
        <dbReference type="EMBL" id="KAG0284780.1"/>
    </source>
</evidence>
<evidence type="ECO:0008006" key="4">
    <source>
        <dbReference type="Google" id="ProtNLM"/>
    </source>
</evidence>
<comment type="caution">
    <text evidence="2">The sequence shown here is derived from an EMBL/GenBank/DDBJ whole genome shotgun (WGS) entry which is preliminary data.</text>
</comment>
<accession>A0ABQ7JTT4</accession>
<dbReference type="Proteomes" id="UP001194696">
    <property type="component" value="Unassembled WGS sequence"/>
</dbReference>